<feature type="domain" description="Major facilitator superfamily (MFS) profile" evidence="6">
    <location>
        <begin position="17"/>
        <end position="447"/>
    </location>
</feature>
<evidence type="ECO:0000256" key="1">
    <source>
        <dbReference type="ARBA" id="ARBA00004141"/>
    </source>
</evidence>
<dbReference type="EMBL" id="CP090896">
    <property type="protein sequence ID" value="ULT83824.1"/>
    <property type="molecule type" value="Genomic_DNA"/>
</dbReference>
<dbReference type="PANTHER" id="PTHR24064">
    <property type="entry name" value="SOLUTE CARRIER FAMILY 22 MEMBER"/>
    <property type="match status" value="1"/>
</dbReference>
<feature type="transmembrane region" description="Helical" evidence="5">
    <location>
        <begin position="197"/>
        <end position="215"/>
    </location>
</feature>
<feature type="transmembrane region" description="Helical" evidence="5">
    <location>
        <begin position="88"/>
        <end position="107"/>
    </location>
</feature>
<feature type="transmembrane region" description="Helical" evidence="5">
    <location>
        <begin position="362"/>
        <end position="383"/>
    </location>
</feature>
<dbReference type="InterPro" id="IPR036259">
    <property type="entry name" value="MFS_trans_sf"/>
</dbReference>
<dbReference type="InterPro" id="IPR020846">
    <property type="entry name" value="MFS_dom"/>
</dbReference>
<evidence type="ECO:0000313" key="7">
    <source>
        <dbReference type="EMBL" id="ULT83824.1"/>
    </source>
</evidence>
<feature type="transmembrane region" description="Helical" evidence="5">
    <location>
        <begin position="172"/>
        <end position="191"/>
    </location>
</feature>
<feature type="transmembrane region" description="Helical" evidence="5">
    <location>
        <begin position="422"/>
        <end position="443"/>
    </location>
</feature>
<feature type="transmembrane region" description="Helical" evidence="5">
    <location>
        <begin position="301"/>
        <end position="321"/>
    </location>
</feature>
<dbReference type="GO" id="GO:0022857">
    <property type="term" value="F:transmembrane transporter activity"/>
    <property type="evidence" value="ECO:0007669"/>
    <property type="project" value="InterPro"/>
</dbReference>
<evidence type="ECO:0000256" key="5">
    <source>
        <dbReference type="SAM" id="Phobius"/>
    </source>
</evidence>
<evidence type="ECO:0000313" key="8">
    <source>
        <dbReference type="Proteomes" id="UP000827892"/>
    </source>
</evidence>
<evidence type="ECO:0000256" key="4">
    <source>
        <dbReference type="ARBA" id="ARBA00023136"/>
    </source>
</evidence>
<sequence>MPFEVNRFHALVFVTWQLANLAVGQYIFSIFATYVPSFKCGDGPVTRNCRIFETCNKSELVFVDEMFASAAIEFEWVCSHHNAKFNSIQFVGVLVGTLFFGIASDYFGRKPIGVIAILISICSSFATGMSPNQHLLYVARFCGGLSIAGVLVVVCAWILESILPHQRMVVRGFFNWGWTRIFTTLICFFAGEWRMASYVFALCLLPALFMTVFVLPESPIWLHSKGRITEMIETEKYMAEIAGVPFVPVEHHLIESKSFWAVIKTKGTFFKLFILWIFWFGVAVCGFSNDLNSGKLVGNLYMNQILFGIIIVISKVVLLFVDKNFDWFKRRTLHQGSIAGTVLCFGVLGAMCHNHYHGTGVLVVFLIGTLMIEYTWDAVYLITIESMETSSRTSTSGSCSFLARMGSLVAPILTHISTWWPLVFYITIMVIGSITFVISYFFLEETKDVDLDEVHIEKKEVSPDEIPMLDMKEA</sequence>
<dbReference type="SUPFAM" id="SSF103473">
    <property type="entry name" value="MFS general substrate transporter"/>
    <property type="match status" value="1"/>
</dbReference>
<dbReference type="AlphaFoldDB" id="A0AAE9CWC5"/>
<feature type="transmembrane region" description="Helical" evidence="5">
    <location>
        <begin position="333"/>
        <end position="356"/>
    </location>
</feature>
<dbReference type="Pfam" id="PF00083">
    <property type="entry name" value="Sugar_tr"/>
    <property type="match status" value="1"/>
</dbReference>
<dbReference type="Proteomes" id="UP000827892">
    <property type="component" value="Chromosome X"/>
</dbReference>
<dbReference type="GO" id="GO:0016020">
    <property type="term" value="C:membrane"/>
    <property type="evidence" value="ECO:0007669"/>
    <property type="project" value="UniProtKB-SubCell"/>
</dbReference>
<reference evidence="7 8" key="1">
    <citation type="submission" date="2022-05" db="EMBL/GenBank/DDBJ databases">
        <title>Chromosome-level reference genomes for two strains of Caenorhabditis briggsae: an improved platform for comparative genomics.</title>
        <authorList>
            <person name="Stevens L."/>
            <person name="Andersen E.C."/>
        </authorList>
    </citation>
    <scope>NUCLEOTIDE SEQUENCE [LARGE SCALE GENOMIC DNA]</scope>
    <source>
        <strain evidence="7">QX1410_ONT</strain>
        <tissue evidence="7">Whole-organism</tissue>
    </source>
</reference>
<name>A0AAE9CWC5_CAEBR</name>
<evidence type="ECO:0000256" key="3">
    <source>
        <dbReference type="ARBA" id="ARBA00022989"/>
    </source>
</evidence>
<feature type="transmembrane region" description="Helical" evidence="5">
    <location>
        <begin position="269"/>
        <end position="289"/>
    </location>
</feature>
<feature type="transmembrane region" description="Helical" evidence="5">
    <location>
        <begin position="114"/>
        <end position="131"/>
    </location>
</feature>
<proteinExistence type="predicted"/>
<keyword evidence="2 5" id="KW-0812">Transmembrane</keyword>
<dbReference type="PROSITE" id="PS50850">
    <property type="entry name" value="MFS"/>
    <property type="match status" value="1"/>
</dbReference>
<protein>
    <recommendedName>
        <fullName evidence="6">Major facilitator superfamily (MFS) profile domain-containing protein</fullName>
    </recommendedName>
</protein>
<evidence type="ECO:0000256" key="2">
    <source>
        <dbReference type="ARBA" id="ARBA00022692"/>
    </source>
</evidence>
<keyword evidence="3 5" id="KW-1133">Transmembrane helix</keyword>
<gene>
    <name evidence="7" type="ORF">L3Y34_012836</name>
</gene>
<keyword evidence="4 5" id="KW-0472">Membrane</keyword>
<dbReference type="Gene3D" id="1.20.1250.20">
    <property type="entry name" value="MFS general substrate transporter like domains"/>
    <property type="match status" value="1"/>
</dbReference>
<evidence type="ECO:0000259" key="6">
    <source>
        <dbReference type="PROSITE" id="PS50850"/>
    </source>
</evidence>
<comment type="subcellular location">
    <subcellularLocation>
        <location evidence="1">Membrane</location>
        <topology evidence="1">Multi-pass membrane protein</topology>
    </subcellularLocation>
</comment>
<dbReference type="InterPro" id="IPR005828">
    <property type="entry name" value="MFS_sugar_transport-like"/>
</dbReference>
<feature type="transmembrane region" description="Helical" evidence="5">
    <location>
        <begin position="137"/>
        <end position="160"/>
    </location>
</feature>
<dbReference type="OMA" id="CAIESME"/>
<organism evidence="7 8">
    <name type="scientific">Caenorhabditis briggsae</name>
    <dbReference type="NCBI Taxonomy" id="6238"/>
    <lineage>
        <taxon>Eukaryota</taxon>
        <taxon>Metazoa</taxon>
        <taxon>Ecdysozoa</taxon>
        <taxon>Nematoda</taxon>
        <taxon>Chromadorea</taxon>
        <taxon>Rhabditida</taxon>
        <taxon>Rhabditina</taxon>
        <taxon>Rhabditomorpha</taxon>
        <taxon>Rhabditoidea</taxon>
        <taxon>Rhabditidae</taxon>
        <taxon>Peloderinae</taxon>
        <taxon>Caenorhabditis</taxon>
    </lineage>
</organism>
<accession>A0AAE9CWC5</accession>